<keyword evidence="3" id="KW-1003">Cell membrane</keyword>
<dbReference type="PANTHER" id="PTHR24248:SF21">
    <property type="entry name" value="BETA-2 ADRENERGIC RECEPTOR"/>
    <property type="match status" value="1"/>
</dbReference>
<name>A0A8J7NR06_ATRSP</name>
<evidence type="ECO:0000256" key="11">
    <source>
        <dbReference type="ARBA" id="ARBA00023180"/>
    </source>
</evidence>
<evidence type="ECO:0000256" key="8">
    <source>
        <dbReference type="ARBA" id="ARBA00023139"/>
    </source>
</evidence>
<evidence type="ECO:0000256" key="9">
    <source>
        <dbReference type="ARBA" id="ARBA00023157"/>
    </source>
</evidence>
<feature type="transmembrane region" description="Helical" evidence="17">
    <location>
        <begin position="80"/>
        <end position="106"/>
    </location>
</feature>
<evidence type="ECO:0000313" key="20">
    <source>
        <dbReference type="Proteomes" id="UP000736164"/>
    </source>
</evidence>
<evidence type="ECO:0000313" key="19">
    <source>
        <dbReference type="EMBL" id="MBN3316374.1"/>
    </source>
</evidence>
<feature type="non-terminal residue" evidence="19">
    <location>
        <position position="1"/>
    </location>
</feature>
<keyword evidence="6 15" id="KW-0297">G-protein coupled receptor</keyword>
<protein>
    <recommendedName>
        <fullName evidence="2">Beta-2 adrenergic receptor</fullName>
    </recommendedName>
    <alternativeName>
        <fullName evidence="14">Beta-2 adrenoreceptor</fullName>
    </alternativeName>
</protein>
<evidence type="ECO:0000256" key="3">
    <source>
        <dbReference type="ARBA" id="ARBA00022475"/>
    </source>
</evidence>
<keyword evidence="20" id="KW-1185">Reference proteome</keyword>
<feature type="transmembrane region" description="Helical" evidence="17">
    <location>
        <begin position="155"/>
        <end position="176"/>
    </location>
</feature>
<dbReference type="GO" id="GO:0043410">
    <property type="term" value="P:positive regulation of MAPK cascade"/>
    <property type="evidence" value="ECO:0007669"/>
    <property type="project" value="TreeGrafter"/>
</dbReference>
<dbReference type="GO" id="GO:0004941">
    <property type="term" value="F:beta2-adrenergic receptor activity"/>
    <property type="evidence" value="ECO:0007669"/>
    <property type="project" value="TreeGrafter"/>
</dbReference>
<feature type="region of interest" description="Disordered" evidence="16">
    <location>
        <begin position="412"/>
        <end position="449"/>
    </location>
</feature>
<accession>A0A8J7NR06</accession>
<feature type="transmembrane region" description="Helical" evidence="17">
    <location>
        <begin position="118"/>
        <end position="143"/>
    </location>
</feature>
<dbReference type="SUPFAM" id="SSF81321">
    <property type="entry name" value="Family A G protein-coupled receptor-like"/>
    <property type="match status" value="1"/>
</dbReference>
<evidence type="ECO:0000256" key="13">
    <source>
        <dbReference type="ARBA" id="ARBA00023288"/>
    </source>
</evidence>
<evidence type="ECO:0000256" key="2">
    <source>
        <dbReference type="ARBA" id="ARBA00022188"/>
    </source>
</evidence>
<keyword evidence="5 17" id="KW-1133">Transmembrane helix</keyword>
<evidence type="ECO:0000256" key="14">
    <source>
        <dbReference type="ARBA" id="ARBA00030379"/>
    </source>
</evidence>
<evidence type="ECO:0000256" key="1">
    <source>
        <dbReference type="ARBA" id="ARBA00004651"/>
    </source>
</evidence>
<evidence type="ECO:0000256" key="16">
    <source>
        <dbReference type="SAM" id="MobiDB-lite"/>
    </source>
</evidence>
<dbReference type="Gene3D" id="1.20.1070.10">
    <property type="entry name" value="Rhodopsin 7-helix transmembrane proteins"/>
    <property type="match status" value="1"/>
</dbReference>
<dbReference type="PROSITE" id="PS50262">
    <property type="entry name" value="G_PROTEIN_RECEP_F1_2"/>
    <property type="match status" value="1"/>
</dbReference>
<evidence type="ECO:0000256" key="12">
    <source>
        <dbReference type="ARBA" id="ARBA00023224"/>
    </source>
</evidence>
<keyword evidence="10 15" id="KW-0675">Receptor</keyword>
<sequence length="460" mass="51374">MCQTATQPVKEWDRNEQRRVRQGSFGKCLSRFRTSKSKGIKLIDVGKKKKTRAQQEKTMDPLSNSSTSNSSSPEHSEASMVVIGMLMSLLVLGIVFGNILVITAIARFQRLQTVTNCFIMSLACADLVMGLVVVPFGACHIILKTWHFGNFWCEFWTATDVLCVTASIETLCVIALDRYLAITSPFRYQSLLTKCRAWIVVVAVWLVAGLISYLPIHMQWSVSKDPEAQKCLNDTHCCDFNTNTAYAVTSSIVSFYIPLVVMAFVYGRVFQEAKKQLKKIDRCEGRFYVQSGHPQQEGGGEPKVGKAPPRRAFKFCLKEHKALKTLGIIMGIFTLCWLPFFVLNVVAAIGQFQTTKLTFKILNWIGYANSAFNPVIYCRSPEFRHAFQEILCLRRSPFPKLGQPNGYVYSGQSWQNDPQAKGRSSSEDSASPEGTLAKCQGPLSRTDTNGNCSKALTTVV</sequence>
<organism evidence="19 20">
    <name type="scientific">Atractosteus spatula</name>
    <name type="common">Alligator gar</name>
    <name type="synonym">Lepisosteus spatula</name>
    <dbReference type="NCBI Taxonomy" id="7917"/>
    <lineage>
        <taxon>Eukaryota</taxon>
        <taxon>Metazoa</taxon>
        <taxon>Chordata</taxon>
        <taxon>Craniata</taxon>
        <taxon>Vertebrata</taxon>
        <taxon>Euteleostomi</taxon>
        <taxon>Actinopterygii</taxon>
        <taxon>Neopterygii</taxon>
        <taxon>Holostei</taxon>
        <taxon>Semionotiformes</taxon>
        <taxon>Lepisosteidae</taxon>
        <taxon>Atractosteus</taxon>
    </lineage>
</organism>
<keyword evidence="4 15" id="KW-0812">Transmembrane</keyword>
<feature type="domain" description="G-protein coupled receptors family 1 profile" evidence="18">
    <location>
        <begin position="97"/>
        <end position="377"/>
    </location>
</feature>
<dbReference type="SMART" id="SM01381">
    <property type="entry name" value="7TM_GPCR_Srsx"/>
    <property type="match status" value="1"/>
</dbReference>
<evidence type="ECO:0000256" key="5">
    <source>
        <dbReference type="ARBA" id="ARBA00022989"/>
    </source>
</evidence>
<dbReference type="Pfam" id="PF00001">
    <property type="entry name" value="7tm_1"/>
    <property type="match status" value="1"/>
</dbReference>
<evidence type="ECO:0000256" key="6">
    <source>
        <dbReference type="ARBA" id="ARBA00023040"/>
    </source>
</evidence>
<feature type="region of interest" description="Disordered" evidence="16">
    <location>
        <begin position="45"/>
        <end position="74"/>
    </location>
</feature>
<dbReference type="PANTHER" id="PTHR24248">
    <property type="entry name" value="ADRENERGIC RECEPTOR-RELATED G-PROTEIN COUPLED RECEPTOR"/>
    <property type="match status" value="1"/>
</dbReference>
<comment type="subcellular location">
    <subcellularLocation>
        <location evidence="1">Cell membrane</location>
        <topology evidence="1">Multi-pass membrane protein</topology>
    </subcellularLocation>
</comment>
<keyword evidence="7 17" id="KW-0472">Membrane</keyword>
<keyword evidence="8" id="KW-0564">Palmitate</keyword>
<dbReference type="PRINTS" id="PR01103">
    <property type="entry name" value="ADRENERGICR"/>
</dbReference>
<proteinExistence type="inferred from homology"/>
<feature type="transmembrane region" description="Helical" evidence="17">
    <location>
        <begin position="197"/>
        <end position="216"/>
    </location>
</feature>
<keyword evidence="9" id="KW-1015">Disulfide bond</keyword>
<dbReference type="FunFam" id="1.20.1070.10:FF:000057">
    <property type="entry name" value="Beta-1 adrenergic receptor"/>
    <property type="match status" value="1"/>
</dbReference>
<evidence type="ECO:0000256" key="15">
    <source>
        <dbReference type="RuleBase" id="RU000688"/>
    </source>
</evidence>
<dbReference type="InterPro" id="IPR002233">
    <property type="entry name" value="ADR_fam"/>
</dbReference>
<feature type="non-terminal residue" evidence="19">
    <location>
        <position position="460"/>
    </location>
</feature>
<evidence type="ECO:0000256" key="17">
    <source>
        <dbReference type="SAM" id="Phobius"/>
    </source>
</evidence>
<evidence type="ECO:0000256" key="4">
    <source>
        <dbReference type="ARBA" id="ARBA00022692"/>
    </source>
</evidence>
<dbReference type="InterPro" id="IPR017452">
    <property type="entry name" value="GPCR_Rhodpsn_7TM"/>
</dbReference>
<dbReference type="GO" id="GO:0051380">
    <property type="term" value="F:norepinephrine binding"/>
    <property type="evidence" value="ECO:0007669"/>
    <property type="project" value="TreeGrafter"/>
</dbReference>
<feature type="transmembrane region" description="Helical" evidence="17">
    <location>
        <begin position="328"/>
        <end position="350"/>
    </location>
</feature>
<dbReference type="Proteomes" id="UP000736164">
    <property type="component" value="Unassembled WGS sequence"/>
</dbReference>
<feature type="transmembrane region" description="Helical" evidence="17">
    <location>
        <begin position="252"/>
        <end position="270"/>
    </location>
</feature>
<comment type="caution">
    <text evidence="19">The sequence shown here is derived from an EMBL/GenBank/DDBJ whole genome shotgun (WGS) entry which is preliminary data.</text>
</comment>
<feature type="compositionally biased region" description="Basic and acidic residues" evidence="16">
    <location>
        <begin position="10"/>
        <end position="19"/>
    </location>
</feature>
<evidence type="ECO:0000259" key="18">
    <source>
        <dbReference type="PROSITE" id="PS50262"/>
    </source>
</evidence>
<keyword evidence="13" id="KW-0449">Lipoprotein</keyword>
<dbReference type="PRINTS" id="PR00237">
    <property type="entry name" value="GPCRRHODOPSN"/>
</dbReference>
<evidence type="ECO:0000256" key="10">
    <source>
        <dbReference type="ARBA" id="ARBA00023170"/>
    </source>
</evidence>
<dbReference type="GO" id="GO:0002025">
    <property type="term" value="P:norepinephrine-epinephrine-mediated vasodilation involved in regulation of systemic arterial blood pressure"/>
    <property type="evidence" value="ECO:0007669"/>
    <property type="project" value="TreeGrafter"/>
</dbReference>
<dbReference type="GO" id="GO:0071880">
    <property type="term" value="P:adenylate cyclase-activating adrenergic receptor signaling pathway"/>
    <property type="evidence" value="ECO:0007669"/>
    <property type="project" value="TreeGrafter"/>
</dbReference>
<dbReference type="GO" id="GO:0005886">
    <property type="term" value="C:plasma membrane"/>
    <property type="evidence" value="ECO:0007669"/>
    <property type="project" value="UniProtKB-SubCell"/>
</dbReference>
<evidence type="ECO:0000256" key="7">
    <source>
        <dbReference type="ARBA" id="ARBA00023136"/>
    </source>
</evidence>
<dbReference type="AlphaFoldDB" id="A0A8J7NR06"/>
<comment type="similarity">
    <text evidence="15">Belongs to the G-protein coupled receptor 1 family.</text>
</comment>
<keyword evidence="11" id="KW-0325">Glycoprotein</keyword>
<feature type="region of interest" description="Disordered" evidence="16">
    <location>
        <begin position="1"/>
        <end position="21"/>
    </location>
</feature>
<dbReference type="EMBL" id="JAAWVO010029008">
    <property type="protein sequence ID" value="MBN3316374.1"/>
    <property type="molecule type" value="Genomic_DNA"/>
</dbReference>
<gene>
    <name evidence="19" type="primary">Adrb2</name>
    <name evidence="19" type="ORF">GTO95_0017962</name>
</gene>
<keyword evidence="12 15" id="KW-0807">Transducer</keyword>
<dbReference type="PROSITE" id="PS00237">
    <property type="entry name" value="G_PROTEIN_RECEP_F1_1"/>
    <property type="match status" value="1"/>
</dbReference>
<reference evidence="19" key="1">
    <citation type="journal article" date="2021" name="Cell">
        <title>Tracing the genetic footprints of vertebrate landing in non-teleost ray-finned fishes.</title>
        <authorList>
            <person name="Bi X."/>
            <person name="Wang K."/>
            <person name="Yang L."/>
            <person name="Pan H."/>
            <person name="Jiang H."/>
            <person name="Wei Q."/>
            <person name="Fang M."/>
            <person name="Yu H."/>
            <person name="Zhu C."/>
            <person name="Cai Y."/>
            <person name="He Y."/>
            <person name="Gan X."/>
            <person name="Zeng H."/>
            <person name="Yu D."/>
            <person name="Zhu Y."/>
            <person name="Jiang H."/>
            <person name="Qiu Q."/>
            <person name="Yang H."/>
            <person name="Zhang Y.E."/>
            <person name="Wang W."/>
            <person name="Zhu M."/>
            <person name="He S."/>
            <person name="Zhang G."/>
        </authorList>
    </citation>
    <scope>NUCLEOTIDE SEQUENCE</scope>
    <source>
        <strain evidence="19">Allg_001</strain>
    </source>
</reference>
<feature type="compositionally biased region" description="Low complexity" evidence="16">
    <location>
        <begin position="63"/>
        <end position="73"/>
    </location>
</feature>
<dbReference type="InterPro" id="IPR000276">
    <property type="entry name" value="GPCR_Rhodpsn"/>
</dbReference>